<proteinExistence type="predicted"/>
<reference evidence="2 3" key="1">
    <citation type="journal article" date="2019" name="Int. J. Syst. Evol. Microbiol.">
        <title>The Global Catalogue of Microorganisms (GCM) 10K type strain sequencing project: providing services to taxonomists for standard genome sequencing and annotation.</title>
        <authorList>
            <consortium name="The Broad Institute Genomics Platform"/>
            <consortium name="The Broad Institute Genome Sequencing Center for Infectious Disease"/>
            <person name="Wu L."/>
            <person name="Ma J."/>
        </authorList>
    </citation>
    <scope>NUCLEOTIDE SEQUENCE [LARGE SCALE GENOMIC DNA]</scope>
    <source>
        <strain evidence="2 3">JCM 9731</strain>
    </source>
</reference>
<keyword evidence="3" id="KW-1185">Reference proteome</keyword>
<sequence>MLEKIHHLVLFSTNTEIAKEWFERVGFAYSHGFEGMHWFQLGQTEIMLHPADEANPGDTAIHIAVKDVHTLFNHVVAQDLEPYEHSNPNQMLSEPVTQPWGDVEFELKTPDGHKIAFTQIK</sequence>
<dbReference type="InterPro" id="IPR037523">
    <property type="entry name" value="VOC_core"/>
</dbReference>
<dbReference type="PROSITE" id="PS51819">
    <property type="entry name" value="VOC"/>
    <property type="match status" value="1"/>
</dbReference>
<dbReference type="InterPro" id="IPR004360">
    <property type="entry name" value="Glyas_Fos-R_dOase_dom"/>
</dbReference>
<evidence type="ECO:0000313" key="2">
    <source>
        <dbReference type="EMBL" id="GAA0315344.1"/>
    </source>
</evidence>
<evidence type="ECO:0000259" key="1">
    <source>
        <dbReference type="PROSITE" id="PS51819"/>
    </source>
</evidence>
<dbReference type="Pfam" id="PF00903">
    <property type="entry name" value="Glyoxalase"/>
    <property type="match status" value="1"/>
</dbReference>
<dbReference type="RefSeq" id="WP_343795603.1">
    <property type="nucleotide sequence ID" value="NZ_BAAADJ010000003.1"/>
</dbReference>
<dbReference type="Gene3D" id="3.10.180.10">
    <property type="entry name" value="2,3-Dihydroxybiphenyl 1,2-Dioxygenase, domain 1"/>
    <property type="match status" value="1"/>
</dbReference>
<accession>A0ABN0VS00</accession>
<dbReference type="SUPFAM" id="SSF54593">
    <property type="entry name" value="Glyoxalase/Bleomycin resistance protein/Dihydroxybiphenyl dioxygenase"/>
    <property type="match status" value="1"/>
</dbReference>
<comment type="caution">
    <text evidence="2">The sequence shown here is derived from an EMBL/GenBank/DDBJ whole genome shotgun (WGS) entry which is preliminary data.</text>
</comment>
<name>A0ABN0VS00_9BACI</name>
<feature type="domain" description="VOC" evidence="1">
    <location>
        <begin position="4"/>
        <end position="120"/>
    </location>
</feature>
<gene>
    <name evidence="2" type="ORF">GCM10008967_02350</name>
</gene>
<dbReference type="Proteomes" id="UP001500782">
    <property type="component" value="Unassembled WGS sequence"/>
</dbReference>
<organism evidence="2 3">
    <name type="scientific">Bacillus carboniphilus</name>
    <dbReference type="NCBI Taxonomy" id="86663"/>
    <lineage>
        <taxon>Bacteria</taxon>
        <taxon>Bacillati</taxon>
        <taxon>Bacillota</taxon>
        <taxon>Bacilli</taxon>
        <taxon>Bacillales</taxon>
        <taxon>Bacillaceae</taxon>
        <taxon>Bacillus</taxon>
    </lineage>
</organism>
<protein>
    <recommendedName>
        <fullName evidence="1">VOC domain-containing protein</fullName>
    </recommendedName>
</protein>
<dbReference type="InterPro" id="IPR029068">
    <property type="entry name" value="Glyas_Bleomycin-R_OHBP_Dase"/>
</dbReference>
<evidence type="ECO:0000313" key="3">
    <source>
        <dbReference type="Proteomes" id="UP001500782"/>
    </source>
</evidence>
<dbReference type="EMBL" id="BAAADJ010000003">
    <property type="protein sequence ID" value="GAA0315344.1"/>
    <property type="molecule type" value="Genomic_DNA"/>
</dbReference>